<name>Q9RZA6_DEIRA</name>
<dbReference type="RefSeq" id="WP_010889308.1">
    <property type="nucleotide sequence ID" value="NC_001264.1"/>
</dbReference>
<dbReference type="PATRIC" id="fig|243230.17.peg.2932"/>
<evidence type="ECO:0000259" key="8">
    <source>
        <dbReference type="Pfam" id="PF21621"/>
    </source>
</evidence>
<evidence type="ECO:0000256" key="6">
    <source>
        <dbReference type="PIRSR" id="PIRSR036894-2"/>
    </source>
</evidence>
<keyword evidence="10" id="KW-1185">Reference proteome</keyword>
<dbReference type="PANTHER" id="PTHR42742">
    <property type="entry name" value="TRANSCRIPTIONAL REPRESSOR MPRA"/>
    <property type="match status" value="1"/>
</dbReference>
<dbReference type="InterPro" id="IPR046457">
    <property type="entry name" value="PMI_typeI_cat"/>
</dbReference>
<protein>
    <recommendedName>
        <fullName evidence="3">Phosphohexomutase</fullName>
    </recommendedName>
    <alternativeName>
        <fullName evidence="4">Phosphomannose isomerase</fullName>
    </alternativeName>
</protein>
<feature type="domain" description="Phosphomannose isomerase type I catalytic" evidence="7">
    <location>
        <begin position="24"/>
        <end position="100"/>
    </location>
</feature>
<dbReference type="Proteomes" id="UP000002524">
    <property type="component" value="Chromosome 2"/>
</dbReference>
<dbReference type="PaxDb" id="243230-DR_A0048"/>
<dbReference type="EMBL" id="AE001825">
    <property type="protein sequence ID" value="AAF12263.1"/>
    <property type="molecule type" value="Genomic_DNA"/>
</dbReference>
<organism evidence="9 10">
    <name type="scientific">Deinococcus radiodurans (strain ATCC 13939 / DSM 20539 / JCM 16871 / CCUG 27074 / LMG 4051 / NBRC 15346 / NCIMB 9279 / VKM B-1422 / R1)</name>
    <dbReference type="NCBI Taxonomy" id="243230"/>
    <lineage>
        <taxon>Bacteria</taxon>
        <taxon>Thermotogati</taxon>
        <taxon>Deinococcota</taxon>
        <taxon>Deinococci</taxon>
        <taxon>Deinococcales</taxon>
        <taxon>Deinococcaceae</taxon>
        <taxon>Deinococcus</taxon>
    </lineage>
</organism>
<dbReference type="PIRSF" id="PIRSF036894">
    <property type="entry name" value="PMI_Firm_short"/>
    <property type="match status" value="1"/>
</dbReference>
<dbReference type="InterPro" id="IPR049071">
    <property type="entry name" value="MPI_cupin_dom"/>
</dbReference>
<proteinExistence type="predicted"/>
<feature type="binding site" evidence="5">
    <location>
        <position position="110"/>
    </location>
    <ligand>
        <name>Zn(2+)</name>
        <dbReference type="ChEBI" id="CHEBI:29105"/>
    </ligand>
</feature>
<dbReference type="Pfam" id="PF20511">
    <property type="entry name" value="PMI_typeI_cat"/>
    <property type="match status" value="1"/>
</dbReference>
<dbReference type="InterPro" id="IPR014710">
    <property type="entry name" value="RmlC-like_jellyroll"/>
</dbReference>
<dbReference type="CDD" id="cd07010">
    <property type="entry name" value="cupin_PMI_type_I_N_bac"/>
    <property type="match status" value="1"/>
</dbReference>
<dbReference type="InterPro" id="IPR011051">
    <property type="entry name" value="RmlC_Cupin_sf"/>
</dbReference>
<dbReference type="STRING" id="243230.DR_A0048"/>
<gene>
    <name evidence="9" type="ordered locus">DR_A0048</name>
</gene>
<reference evidence="9 10" key="1">
    <citation type="journal article" date="1999" name="Science">
        <title>Genome sequence of the radioresistant bacterium Deinococcus radiodurans R1.</title>
        <authorList>
            <person name="White O."/>
            <person name="Eisen J.A."/>
            <person name="Heidelberg J.F."/>
            <person name="Hickey E.K."/>
            <person name="Peterson J.D."/>
            <person name="Dodson R.J."/>
            <person name="Haft D.H."/>
            <person name="Gwinn M.L."/>
            <person name="Nelson W.C."/>
            <person name="Richardson D.L."/>
            <person name="Moffat K.S."/>
            <person name="Qin H."/>
            <person name="Jiang L."/>
            <person name="Pamphile W."/>
            <person name="Crosby M."/>
            <person name="Shen M."/>
            <person name="Vamathevan J.J."/>
            <person name="Lam P."/>
            <person name="McDonald L."/>
            <person name="Utterback T."/>
            <person name="Zalewski C."/>
            <person name="Makarova K.S."/>
            <person name="Aravind L."/>
            <person name="Daly M.J."/>
            <person name="Minton K.W."/>
            <person name="Fleischmann R.D."/>
            <person name="Ketchum K.A."/>
            <person name="Nelson K.E."/>
            <person name="Salzberg S."/>
            <person name="Smith H.O."/>
            <person name="Venter J.C."/>
            <person name="Fraser C.M."/>
        </authorList>
    </citation>
    <scope>NUCLEOTIDE SEQUENCE [LARGE SCALE GENOMIC DNA]</scope>
    <source>
        <strain evidence="10">ATCC 13939 / DSM 20539 / JCM 16871 / LMG 4051 / NBRC 15346 / NCIMB 9279 / R1 / VKM B-1422</strain>
    </source>
</reference>
<dbReference type="PANTHER" id="PTHR42742:SF3">
    <property type="entry name" value="FRUCTOKINASE"/>
    <property type="match status" value="1"/>
</dbReference>
<feature type="domain" description="Mannose-6-phosphate isomerase cupin" evidence="8">
    <location>
        <begin position="232"/>
        <end position="304"/>
    </location>
</feature>
<evidence type="ECO:0000256" key="4">
    <source>
        <dbReference type="ARBA" id="ARBA00030762"/>
    </source>
</evidence>
<evidence type="ECO:0000313" key="9">
    <source>
        <dbReference type="EMBL" id="AAF12263.1"/>
    </source>
</evidence>
<dbReference type="Pfam" id="PF21621">
    <property type="entry name" value="MPI_cupin_dom"/>
    <property type="match status" value="1"/>
</dbReference>
<dbReference type="GO" id="GO:0008270">
    <property type="term" value="F:zinc ion binding"/>
    <property type="evidence" value="ECO:0007669"/>
    <property type="project" value="InterPro"/>
</dbReference>
<comment type="cofactor">
    <cofactor evidence="5">
        <name>Zn(2+)</name>
        <dbReference type="ChEBI" id="CHEBI:29105"/>
    </cofactor>
    <text evidence="5">Binds 1 zinc ion per subunit.</text>
</comment>
<evidence type="ECO:0000259" key="7">
    <source>
        <dbReference type="Pfam" id="PF20511"/>
    </source>
</evidence>
<keyword evidence="9" id="KW-0413">Isomerase</keyword>
<keyword evidence="1 5" id="KW-0479">Metal-binding</keyword>
<dbReference type="HOGENOM" id="CLU_020529_0_1_0"/>
<dbReference type="InterPro" id="IPR051804">
    <property type="entry name" value="Carb_Metab_Reg_Kinase/Isom"/>
</dbReference>
<dbReference type="KEGG" id="dra:DR_A0048"/>
<feature type="binding site" evidence="5">
    <location>
        <position position="168"/>
    </location>
    <ligand>
        <name>Zn(2+)</name>
        <dbReference type="ChEBI" id="CHEBI:29105"/>
    </ligand>
</feature>
<dbReference type="OrthoDB" id="9808275at2"/>
<dbReference type="InParanoid" id="Q9RZA6"/>
<evidence type="ECO:0000256" key="5">
    <source>
        <dbReference type="PIRSR" id="PIRSR036894-1"/>
    </source>
</evidence>
<dbReference type="GeneID" id="69518940"/>
<sequence length="307" mass="33260">MSFQSPLQLRAKAVERVWGGQRLVDSAQPVGELWAIGEDNVVAAGPFQGRTVADLAAEFPTELLGSAAQESRFPLLIKLLDCADWLSLQVHPNDEQAARLEGPGRLGKTEAWHILDAEPGARLIAGISPETDSEDLRSDILAGQVIDRAVYAEVQAGDSLMIPAGTVHALGPGLLLYEVQQSSNLTYRIYDWDRPATAGRSLHLSQSAEVSRPITAETRPLTTAVGAQELLRCNYFVLERLAAADTALKRDTAGQSFHALTVIRGEATLRVGKQQWLLQQYGSVLLPAALGRYELSGNFEALSSRLP</sequence>
<dbReference type="eggNOG" id="COG1482">
    <property type="taxonomic scope" value="Bacteria"/>
</dbReference>
<accession>Q9RZA6</accession>
<dbReference type="EnsemblBacteria" id="AAF12263">
    <property type="protein sequence ID" value="AAF12263"/>
    <property type="gene ID" value="DR_A0048"/>
</dbReference>
<evidence type="ECO:0000256" key="2">
    <source>
        <dbReference type="ARBA" id="ARBA00022833"/>
    </source>
</evidence>
<evidence type="ECO:0000256" key="1">
    <source>
        <dbReference type="ARBA" id="ARBA00022723"/>
    </source>
</evidence>
<dbReference type="AlphaFoldDB" id="Q9RZA6"/>
<dbReference type="GO" id="GO:0004476">
    <property type="term" value="F:mannose-6-phosphate isomerase activity"/>
    <property type="evidence" value="ECO:0007669"/>
    <property type="project" value="InterPro"/>
</dbReference>
<dbReference type="PIR" id="B75598">
    <property type="entry name" value="B75598"/>
</dbReference>
<dbReference type="Gene3D" id="2.60.120.10">
    <property type="entry name" value="Jelly Rolls"/>
    <property type="match status" value="2"/>
</dbReference>
<evidence type="ECO:0000313" key="10">
    <source>
        <dbReference type="Proteomes" id="UP000002524"/>
    </source>
</evidence>
<dbReference type="InterPro" id="IPR014628">
    <property type="entry name" value="Man6P_isomerase_Firm_short"/>
</dbReference>
<feature type="active site" evidence="6">
    <location>
        <position position="188"/>
    </location>
</feature>
<dbReference type="FunCoup" id="Q9RZA6">
    <property type="interactions" value="130"/>
</dbReference>
<dbReference type="SUPFAM" id="SSF51182">
    <property type="entry name" value="RmlC-like cupins"/>
    <property type="match status" value="1"/>
</dbReference>
<dbReference type="GO" id="GO:0005975">
    <property type="term" value="P:carbohydrate metabolic process"/>
    <property type="evidence" value="ECO:0007669"/>
    <property type="project" value="InterPro"/>
</dbReference>
<evidence type="ECO:0000256" key="3">
    <source>
        <dbReference type="ARBA" id="ARBA00029741"/>
    </source>
</evidence>
<keyword evidence="2 5" id="KW-0862">Zinc</keyword>
<feature type="binding site" evidence="5">
    <location>
        <position position="91"/>
    </location>
    <ligand>
        <name>Zn(2+)</name>
        <dbReference type="ChEBI" id="CHEBI:29105"/>
    </ligand>
</feature>